<name>A0ACB7ZRN7_9AGAM</name>
<gene>
    <name evidence="1" type="ORF">BJ138DRAFT_1020789</name>
</gene>
<dbReference type="Proteomes" id="UP000790377">
    <property type="component" value="Unassembled WGS sequence"/>
</dbReference>
<dbReference type="EMBL" id="MU269032">
    <property type="protein sequence ID" value="KAH7903349.1"/>
    <property type="molecule type" value="Genomic_DNA"/>
</dbReference>
<organism evidence="1 2">
    <name type="scientific">Hygrophoropsis aurantiaca</name>
    <dbReference type="NCBI Taxonomy" id="72124"/>
    <lineage>
        <taxon>Eukaryota</taxon>
        <taxon>Fungi</taxon>
        <taxon>Dikarya</taxon>
        <taxon>Basidiomycota</taxon>
        <taxon>Agaricomycotina</taxon>
        <taxon>Agaricomycetes</taxon>
        <taxon>Agaricomycetidae</taxon>
        <taxon>Boletales</taxon>
        <taxon>Coniophorineae</taxon>
        <taxon>Hygrophoropsidaceae</taxon>
        <taxon>Hygrophoropsis</taxon>
    </lineage>
</organism>
<comment type="caution">
    <text evidence="1">The sequence shown here is derived from an EMBL/GenBank/DDBJ whole genome shotgun (WGS) entry which is preliminary data.</text>
</comment>
<evidence type="ECO:0000313" key="2">
    <source>
        <dbReference type="Proteomes" id="UP000790377"/>
    </source>
</evidence>
<proteinExistence type="predicted"/>
<keyword evidence="2" id="KW-1185">Reference proteome</keyword>
<protein>
    <submittedName>
        <fullName evidence="1">Uncharacterized protein</fullName>
    </submittedName>
</protein>
<reference evidence="1" key="1">
    <citation type="journal article" date="2021" name="New Phytol.">
        <title>Evolutionary innovations through gain and loss of genes in the ectomycorrhizal Boletales.</title>
        <authorList>
            <person name="Wu G."/>
            <person name="Miyauchi S."/>
            <person name="Morin E."/>
            <person name="Kuo A."/>
            <person name="Drula E."/>
            <person name="Varga T."/>
            <person name="Kohler A."/>
            <person name="Feng B."/>
            <person name="Cao Y."/>
            <person name="Lipzen A."/>
            <person name="Daum C."/>
            <person name="Hundley H."/>
            <person name="Pangilinan J."/>
            <person name="Johnson J."/>
            <person name="Barry K."/>
            <person name="LaButti K."/>
            <person name="Ng V."/>
            <person name="Ahrendt S."/>
            <person name="Min B."/>
            <person name="Choi I.G."/>
            <person name="Park H."/>
            <person name="Plett J.M."/>
            <person name="Magnuson J."/>
            <person name="Spatafora J.W."/>
            <person name="Nagy L.G."/>
            <person name="Henrissat B."/>
            <person name="Grigoriev I.V."/>
            <person name="Yang Z.L."/>
            <person name="Xu J."/>
            <person name="Martin F.M."/>
        </authorList>
    </citation>
    <scope>NUCLEOTIDE SEQUENCE</scope>
    <source>
        <strain evidence="1">ATCC 28755</strain>
    </source>
</reference>
<feature type="non-terminal residue" evidence="1">
    <location>
        <position position="1"/>
    </location>
</feature>
<accession>A0ACB7ZRN7</accession>
<evidence type="ECO:0000313" key="1">
    <source>
        <dbReference type="EMBL" id="KAH7903349.1"/>
    </source>
</evidence>
<sequence>IVAQLQHSIPEVFTAKASDGSTFRCSESWVRKFLFDNLRWTMRRGTRAAQKLPKNCDELCHEQFLRLALTMHDGVIPHTTFLINID</sequence>